<feature type="binding site" evidence="16">
    <location>
        <position position="184"/>
    </location>
    <ligand>
        <name>substrate</name>
    </ligand>
</feature>
<dbReference type="Pfam" id="PF03309">
    <property type="entry name" value="Pan_kinase"/>
    <property type="match status" value="1"/>
</dbReference>
<protein>
    <recommendedName>
        <fullName evidence="15 16">Type III pantothenate kinase</fullName>
        <ecNumber evidence="6 16">2.7.1.33</ecNumber>
    </recommendedName>
    <alternativeName>
        <fullName evidence="16">PanK-III</fullName>
    </alternativeName>
    <alternativeName>
        <fullName evidence="16">Pantothenic acid kinase</fullName>
    </alternativeName>
</protein>
<evidence type="ECO:0000256" key="1">
    <source>
        <dbReference type="ARBA" id="ARBA00001206"/>
    </source>
</evidence>
<dbReference type="PANTHER" id="PTHR34265:SF1">
    <property type="entry name" value="TYPE III PANTOTHENATE KINASE"/>
    <property type="match status" value="1"/>
</dbReference>
<evidence type="ECO:0000256" key="7">
    <source>
        <dbReference type="ARBA" id="ARBA00022490"/>
    </source>
</evidence>
<evidence type="ECO:0000256" key="14">
    <source>
        <dbReference type="ARBA" id="ARBA00038036"/>
    </source>
</evidence>
<feature type="binding site" evidence="16">
    <location>
        <position position="129"/>
    </location>
    <ligand>
        <name>K(+)</name>
        <dbReference type="ChEBI" id="CHEBI:29103"/>
    </ligand>
</feature>
<organism evidence="17 18">
    <name type="scientific">Candidatus Fimiplasma intestinipullorum</name>
    <dbReference type="NCBI Taxonomy" id="2840825"/>
    <lineage>
        <taxon>Bacteria</taxon>
        <taxon>Bacillati</taxon>
        <taxon>Bacillota</taxon>
        <taxon>Clostridia</taxon>
        <taxon>Eubacteriales</taxon>
        <taxon>Candidatus Fimiplasma</taxon>
    </lineage>
</organism>
<dbReference type="GO" id="GO:0015937">
    <property type="term" value="P:coenzyme A biosynthetic process"/>
    <property type="evidence" value="ECO:0007669"/>
    <property type="project" value="UniProtKB-UniRule"/>
</dbReference>
<evidence type="ECO:0000256" key="15">
    <source>
        <dbReference type="ARBA" id="ARBA00040883"/>
    </source>
</evidence>
<dbReference type="NCBIfam" id="NF009855">
    <property type="entry name" value="PRK13321.1"/>
    <property type="match status" value="1"/>
</dbReference>
<dbReference type="EMBL" id="DVMJ01000105">
    <property type="protein sequence ID" value="HIU14657.1"/>
    <property type="molecule type" value="Genomic_DNA"/>
</dbReference>
<dbReference type="InterPro" id="IPR043129">
    <property type="entry name" value="ATPase_NBD"/>
</dbReference>
<comment type="similarity">
    <text evidence="14 16">Belongs to the type III pantothenate kinase family.</text>
</comment>
<feature type="binding site" evidence="16">
    <location>
        <begin position="107"/>
        <end position="110"/>
    </location>
    <ligand>
        <name>substrate</name>
    </ligand>
</feature>
<evidence type="ECO:0000256" key="16">
    <source>
        <dbReference type="HAMAP-Rule" id="MF_01274"/>
    </source>
</evidence>
<evidence type="ECO:0000256" key="5">
    <source>
        <dbReference type="ARBA" id="ARBA00011738"/>
    </source>
</evidence>
<accession>A0A9D1HPX8</accession>
<comment type="cofactor">
    <cofactor evidence="16">
        <name>NH4(+)</name>
        <dbReference type="ChEBI" id="CHEBI:28938"/>
    </cofactor>
    <cofactor evidence="16">
        <name>K(+)</name>
        <dbReference type="ChEBI" id="CHEBI:29103"/>
    </cofactor>
    <text evidence="16">A monovalent cation. Ammonium or potassium.</text>
</comment>
<dbReference type="PANTHER" id="PTHR34265">
    <property type="entry name" value="TYPE III PANTOTHENATE KINASE"/>
    <property type="match status" value="1"/>
</dbReference>
<comment type="subcellular location">
    <subcellularLocation>
        <location evidence="3 16">Cytoplasm</location>
    </subcellularLocation>
</comment>
<evidence type="ECO:0000256" key="4">
    <source>
        <dbReference type="ARBA" id="ARBA00005225"/>
    </source>
</evidence>
<dbReference type="GO" id="GO:0005524">
    <property type="term" value="F:ATP binding"/>
    <property type="evidence" value="ECO:0007669"/>
    <property type="project" value="UniProtKB-UniRule"/>
</dbReference>
<comment type="cofactor">
    <cofactor evidence="2">
        <name>K(+)</name>
        <dbReference type="ChEBI" id="CHEBI:29103"/>
    </cofactor>
</comment>
<evidence type="ECO:0000256" key="13">
    <source>
        <dbReference type="ARBA" id="ARBA00022993"/>
    </source>
</evidence>
<keyword evidence="7 16" id="KW-0963">Cytoplasm</keyword>
<comment type="function">
    <text evidence="16">Catalyzes the phosphorylation of pantothenate (Pan), the first step in CoA biosynthesis.</text>
</comment>
<evidence type="ECO:0000256" key="6">
    <source>
        <dbReference type="ARBA" id="ARBA00012102"/>
    </source>
</evidence>
<keyword evidence="12 16" id="KW-0630">Potassium</keyword>
<reference evidence="17" key="2">
    <citation type="journal article" date="2021" name="PeerJ">
        <title>Extensive microbial diversity within the chicken gut microbiome revealed by metagenomics and culture.</title>
        <authorList>
            <person name="Gilroy R."/>
            <person name="Ravi A."/>
            <person name="Getino M."/>
            <person name="Pursley I."/>
            <person name="Horton D.L."/>
            <person name="Alikhan N.F."/>
            <person name="Baker D."/>
            <person name="Gharbi K."/>
            <person name="Hall N."/>
            <person name="Watson M."/>
            <person name="Adriaenssens E.M."/>
            <person name="Foster-Nyarko E."/>
            <person name="Jarju S."/>
            <person name="Secka A."/>
            <person name="Antonio M."/>
            <person name="Oren A."/>
            <person name="Chaudhuri R.R."/>
            <person name="La Ragione R."/>
            <person name="Hildebrand F."/>
            <person name="Pallen M.J."/>
        </authorList>
    </citation>
    <scope>NUCLEOTIDE SEQUENCE</scope>
    <source>
        <strain evidence="17">CHK195-11698</strain>
    </source>
</reference>
<keyword evidence="10 16" id="KW-0418">Kinase</keyword>
<evidence type="ECO:0000256" key="9">
    <source>
        <dbReference type="ARBA" id="ARBA00022741"/>
    </source>
</evidence>
<feature type="active site" description="Proton acceptor" evidence="16">
    <location>
        <position position="109"/>
    </location>
</feature>
<comment type="caution">
    <text evidence="17">The sequence shown here is derived from an EMBL/GenBank/DDBJ whole genome shotgun (WGS) entry which is preliminary data.</text>
</comment>
<dbReference type="NCBIfam" id="TIGR00671">
    <property type="entry name" value="baf"/>
    <property type="match status" value="1"/>
</dbReference>
<dbReference type="AlphaFoldDB" id="A0A9D1HPX8"/>
<dbReference type="GO" id="GO:0046872">
    <property type="term" value="F:metal ion binding"/>
    <property type="evidence" value="ECO:0007669"/>
    <property type="project" value="UniProtKB-KW"/>
</dbReference>
<dbReference type="SUPFAM" id="SSF53067">
    <property type="entry name" value="Actin-like ATPase domain"/>
    <property type="match status" value="2"/>
</dbReference>
<dbReference type="EC" id="2.7.1.33" evidence="6 16"/>
<reference evidence="17" key="1">
    <citation type="submission" date="2020-10" db="EMBL/GenBank/DDBJ databases">
        <authorList>
            <person name="Gilroy R."/>
        </authorList>
    </citation>
    <scope>NUCLEOTIDE SEQUENCE</scope>
    <source>
        <strain evidence="17">CHK195-11698</strain>
    </source>
</reference>
<dbReference type="InterPro" id="IPR004619">
    <property type="entry name" value="Type_III_PanK"/>
</dbReference>
<dbReference type="NCBIfam" id="NF009848">
    <property type="entry name" value="PRK13318.1-6"/>
    <property type="match status" value="1"/>
</dbReference>
<comment type="subunit">
    <text evidence="5 16">Homodimer.</text>
</comment>
<keyword evidence="9 16" id="KW-0547">Nucleotide-binding</keyword>
<comment type="caution">
    <text evidence="16">Lacks conserved residue(s) required for the propagation of feature annotation.</text>
</comment>
<gene>
    <name evidence="16" type="primary">coaX</name>
    <name evidence="17" type="ORF">IAD15_11430</name>
</gene>
<comment type="catalytic activity">
    <reaction evidence="1 16">
        <text>(R)-pantothenate + ATP = (R)-4'-phosphopantothenate + ADP + H(+)</text>
        <dbReference type="Rhea" id="RHEA:16373"/>
        <dbReference type="ChEBI" id="CHEBI:10986"/>
        <dbReference type="ChEBI" id="CHEBI:15378"/>
        <dbReference type="ChEBI" id="CHEBI:29032"/>
        <dbReference type="ChEBI" id="CHEBI:30616"/>
        <dbReference type="ChEBI" id="CHEBI:456216"/>
        <dbReference type="EC" id="2.7.1.33"/>
    </reaction>
</comment>
<feature type="binding site" evidence="16">
    <location>
        <position position="132"/>
    </location>
    <ligand>
        <name>ATP</name>
        <dbReference type="ChEBI" id="CHEBI:30616"/>
    </ligand>
</feature>
<evidence type="ECO:0000256" key="11">
    <source>
        <dbReference type="ARBA" id="ARBA00022840"/>
    </source>
</evidence>
<sequence length="256" mass="27983">MLVAVDIGNTNITLAVFDGEDIKGSYRLTTKMTRTSDEYGFMLLSFLNASNIQVSDIEDVIVSTVVPKIMHSFNNAIYKYLKKTPITVGPGIKTGISIKTENPAGVGADRIVDAAGAYYIYGGPCLVIDFGTATTFDYINEKGEFLYGVTAPGLEITSQALSNMAAQLPEIAIKKPDTILAKNTIQSMQAGVVYGYIGLTEYIIRQMKKEIGVPMHVIATGGLGRLISKETEEIEVYDADLTFKGLKLIYQRRLNR</sequence>
<comment type="pathway">
    <text evidence="4 16">Cofactor biosynthesis; coenzyme A biosynthesis; CoA from (R)-pantothenate: step 1/5.</text>
</comment>
<name>A0A9D1HPX8_9FIRM</name>
<evidence type="ECO:0000256" key="3">
    <source>
        <dbReference type="ARBA" id="ARBA00004496"/>
    </source>
</evidence>
<dbReference type="CDD" id="cd24015">
    <property type="entry name" value="ASKHA_NBD_PanK-III"/>
    <property type="match status" value="1"/>
</dbReference>
<keyword evidence="16" id="KW-0479">Metal-binding</keyword>
<dbReference type="GO" id="GO:0004594">
    <property type="term" value="F:pantothenate kinase activity"/>
    <property type="evidence" value="ECO:0007669"/>
    <property type="project" value="UniProtKB-UniRule"/>
</dbReference>
<evidence type="ECO:0000256" key="8">
    <source>
        <dbReference type="ARBA" id="ARBA00022679"/>
    </source>
</evidence>
<keyword evidence="8 16" id="KW-0808">Transferase</keyword>
<keyword evidence="11 16" id="KW-0067">ATP-binding</keyword>
<evidence type="ECO:0000256" key="2">
    <source>
        <dbReference type="ARBA" id="ARBA00001958"/>
    </source>
</evidence>
<evidence type="ECO:0000313" key="17">
    <source>
        <dbReference type="EMBL" id="HIU14657.1"/>
    </source>
</evidence>
<evidence type="ECO:0000256" key="10">
    <source>
        <dbReference type="ARBA" id="ARBA00022777"/>
    </source>
</evidence>
<proteinExistence type="inferred from homology"/>
<dbReference type="GO" id="GO:0005737">
    <property type="term" value="C:cytoplasm"/>
    <property type="evidence" value="ECO:0007669"/>
    <property type="project" value="UniProtKB-SubCell"/>
</dbReference>
<evidence type="ECO:0000313" key="18">
    <source>
        <dbReference type="Proteomes" id="UP000824175"/>
    </source>
</evidence>
<feature type="binding site" evidence="16">
    <location>
        <begin position="6"/>
        <end position="13"/>
    </location>
    <ligand>
        <name>ATP</name>
        <dbReference type="ChEBI" id="CHEBI:30616"/>
    </ligand>
</feature>
<dbReference type="Proteomes" id="UP000824175">
    <property type="component" value="Unassembled WGS sequence"/>
</dbReference>
<keyword evidence="13 16" id="KW-0173">Coenzyme A biosynthesis</keyword>
<evidence type="ECO:0000256" key="12">
    <source>
        <dbReference type="ARBA" id="ARBA00022958"/>
    </source>
</evidence>
<dbReference type="Gene3D" id="3.30.420.40">
    <property type="match status" value="2"/>
</dbReference>
<dbReference type="HAMAP" id="MF_01274">
    <property type="entry name" value="Pantothen_kinase_3"/>
    <property type="match status" value="1"/>
</dbReference>